<proteinExistence type="predicted"/>
<organism evidence="2 3">
    <name type="scientific">Riccia sorocarpa</name>
    <dbReference type="NCBI Taxonomy" id="122646"/>
    <lineage>
        <taxon>Eukaryota</taxon>
        <taxon>Viridiplantae</taxon>
        <taxon>Streptophyta</taxon>
        <taxon>Embryophyta</taxon>
        <taxon>Marchantiophyta</taxon>
        <taxon>Marchantiopsida</taxon>
        <taxon>Marchantiidae</taxon>
        <taxon>Marchantiales</taxon>
        <taxon>Ricciaceae</taxon>
        <taxon>Riccia</taxon>
    </lineage>
</organism>
<accession>A0ABD3IBY3</accession>
<name>A0ABD3IBY3_9MARC</name>
<dbReference type="Gene3D" id="3.40.50.1820">
    <property type="entry name" value="alpha/beta hydrolase"/>
    <property type="match status" value="1"/>
</dbReference>
<evidence type="ECO:0000313" key="2">
    <source>
        <dbReference type="EMBL" id="KAL3701178.1"/>
    </source>
</evidence>
<dbReference type="InterPro" id="IPR002921">
    <property type="entry name" value="Fungal_lipase-type"/>
</dbReference>
<dbReference type="InterPro" id="IPR029058">
    <property type="entry name" value="AB_hydrolase_fold"/>
</dbReference>
<gene>
    <name evidence="2" type="ORF">R1sor_019200</name>
</gene>
<keyword evidence="3" id="KW-1185">Reference proteome</keyword>
<evidence type="ECO:0000313" key="3">
    <source>
        <dbReference type="Proteomes" id="UP001633002"/>
    </source>
</evidence>
<reference evidence="2 3" key="1">
    <citation type="submission" date="2024-09" db="EMBL/GenBank/DDBJ databases">
        <title>Chromosome-scale assembly of Riccia sorocarpa.</title>
        <authorList>
            <person name="Paukszto L."/>
        </authorList>
    </citation>
    <scope>NUCLEOTIDE SEQUENCE [LARGE SCALE GENOMIC DNA]</scope>
    <source>
        <strain evidence="2">LP-2024</strain>
        <tissue evidence="2">Aerial parts of the thallus</tissue>
    </source>
</reference>
<sequence length="355" mass="40932">MDGALIPIGSSFAIGGYRIGWRLGEYENEPQSVPKRIILANTINGMYERRRGNVSCNICWSEHGYDLVSLENIFMLEELDKPDMKRYLKQENSVKGQYFGVLHRSRSSNSSEAPEWVVSIRGTKPSSIHDIWKDLHIPFQGVHTNSTVKLLEIVVMKLLEMESNDSSKVTITGHSLGAAMGMSVARKIALRGHPIDCHFFNPPFVTLHSMSQRYLPKLVSSTFRQGASYFVNKMVDCGRRLAREKEEYEQLKENKWCPFLYLHKDDRISNKHIEEIRRRDTNRDRGVLDLDDYYTCGSAFLSLFRDVETFHLLPRAVYCTSQEDLGFFKSHKLSNWTSNDLVIEVQCLECLFDQD</sequence>
<feature type="domain" description="Fungal lipase-type" evidence="1">
    <location>
        <begin position="161"/>
        <end position="215"/>
    </location>
</feature>
<dbReference type="AlphaFoldDB" id="A0ABD3IBY3"/>
<dbReference type="Proteomes" id="UP001633002">
    <property type="component" value="Unassembled WGS sequence"/>
</dbReference>
<dbReference type="Pfam" id="PF01764">
    <property type="entry name" value="Lipase_3"/>
    <property type="match status" value="1"/>
</dbReference>
<evidence type="ECO:0000259" key="1">
    <source>
        <dbReference type="Pfam" id="PF01764"/>
    </source>
</evidence>
<comment type="caution">
    <text evidence="2">The sequence shown here is derived from an EMBL/GenBank/DDBJ whole genome shotgun (WGS) entry which is preliminary data.</text>
</comment>
<protein>
    <recommendedName>
        <fullName evidence="1">Fungal lipase-type domain-containing protein</fullName>
    </recommendedName>
</protein>
<dbReference type="EMBL" id="JBJQOH010000001">
    <property type="protein sequence ID" value="KAL3701178.1"/>
    <property type="molecule type" value="Genomic_DNA"/>
</dbReference>
<dbReference type="SUPFAM" id="SSF53474">
    <property type="entry name" value="alpha/beta-Hydrolases"/>
    <property type="match status" value="1"/>
</dbReference>
<dbReference type="PANTHER" id="PTHR31479">
    <property type="entry name" value="ALPHA/BETA-HYDROLASES SUPERFAMILY PROTEIN"/>
    <property type="match status" value="1"/>
</dbReference>